<dbReference type="EMBL" id="JBHUME010000013">
    <property type="protein sequence ID" value="MFD2614676.1"/>
    <property type="molecule type" value="Genomic_DNA"/>
</dbReference>
<name>A0ABW5PI01_9BACL</name>
<dbReference type="PANTHER" id="PTHR43196:SF2">
    <property type="entry name" value="PHOSPHOADENOSINE PHOSPHOSULFATE REDUCTASE"/>
    <property type="match status" value="1"/>
</dbReference>
<dbReference type="InterPro" id="IPR014729">
    <property type="entry name" value="Rossmann-like_a/b/a_fold"/>
</dbReference>
<dbReference type="Gene3D" id="3.40.50.620">
    <property type="entry name" value="HUPs"/>
    <property type="match status" value="1"/>
</dbReference>
<proteinExistence type="predicted"/>
<dbReference type="Proteomes" id="UP001597541">
    <property type="component" value="Unassembled WGS sequence"/>
</dbReference>
<protein>
    <submittedName>
        <fullName evidence="2">Phosphoadenosine phosphosulfate reductase family protein</fullName>
    </submittedName>
</protein>
<dbReference type="RefSeq" id="WP_377605784.1">
    <property type="nucleotide sequence ID" value="NZ_JBHUME010000013.1"/>
</dbReference>
<dbReference type="InterPro" id="IPR002500">
    <property type="entry name" value="PAPS_reduct_dom"/>
</dbReference>
<organism evidence="2 3">
    <name type="scientific">Paenibacillus gansuensis</name>
    <dbReference type="NCBI Taxonomy" id="306542"/>
    <lineage>
        <taxon>Bacteria</taxon>
        <taxon>Bacillati</taxon>
        <taxon>Bacillota</taxon>
        <taxon>Bacilli</taxon>
        <taxon>Bacillales</taxon>
        <taxon>Paenibacillaceae</taxon>
        <taxon>Paenibacillus</taxon>
    </lineage>
</organism>
<dbReference type="InterPro" id="IPR050128">
    <property type="entry name" value="Sulfate_adenylyltrnsfr_sub2"/>
</dbReference>
<evidence type="ECO:0000313" key="3">
    <source>
        <dbReference type="Proteomes" id="UP001597541"/>
    </source>
</evidence>
<keyword evidence="3" id="KW-1185">Reference proteome</keyword>
<dbReference type="PANTHER" id="PTHR43196">
    <property type="entry name" value="SULFATE ADENYLYLTRANSFERASE SUBUNIT 2"/>
    <property type="match status" value="1"/>
</dbReference>
<accession>A0ABW5PI01</accession>
<evidence type="ECO:0000313" key="2">
    <source>
        <dbReference type="EMBL" id="MFD2614676.1"/>
    </source>
</evidence>
<gene>
    <name evidence="2" type="ORF">ACFSUF_19880</name>
</gene>
<comment type="caution">
    <text evidence="2">The sequence shown here is derived from an EMBL/GenBank/DDBJ whole genome shotgun (WGS) entry which is preliminary data.</text>
</comment>
<dbReference type="SUPFAM" id="SSF52402">
    <property type="entry name" value="Adenine nucleotide alpha hydrolases-like"/>
    <property type="match status" value="1"/>
</dbReference>
<feature type="domain" description="Phosphoadenosine phosphosulphate reductase" evidence="1">
    <location>
        <begin position="236"/>
        <end position="470"/>
    </location>
</feature>
<sequence>MNVCQEQTDYRFEDAPNKVRPSINLKRQNNDTRFVWGLLQEYGLSYYGVIRDWTAVFGHGGTFVVLHHFVDEKPMWALYGKDSDIHYRHLSMGGGLEDLIETIAEAGYRITIPEQAYVDAILHEMTGPYNWHYESPVHKLVLKARGERHSFAIEVFGDDMPFPPYGVKEPLPWPPLKIIDNGIQLDLFDAAPFVVETSVVEPIRGERMGIAGSVNEALERETDEAIARVFRECELVVVPASGGKDSSVIMQKCLRYKQENPDCKTELVIVSADVLTENPLLAAHVHRLKEAVDSMGIGVQFIIVEPAITDTYMVTVFGRGYATPSANFRWCVDRLKVTPGRKALEQFVTEGKRVCQLLGLREPESTARAASIDKHYADEFYGNHVVKGILTAAPIRRWSATDTITYLMRNDVPWKDTYDYGNSHLIHLYGSAMSGGGLEECPIGASILSENEAVRSCTGKAARMGCWSCTIISDDTSLRNQMELHEEIRPLYEMRQYFKAGQDIRYCAYSGYKRDNRNRPRFEPGFGNWTLDFRTILLQKMADLNIPLRDEEVDEIFCQVQKRELTEGLPVTDRFRNVLRSFYSTDPLFMADMYDPILNPDGMIDRRSSDDAAAIDRVLAMIDAGQIVPYWASEREQ</sequence>
<reference evidence="3" key="1">
    <citation type="journal article" date="2019" name="Int. J. Syst. Evol. Microbiol.">
        <title>The Global Catalogue of Microorganisms (GCM) 10K type strain sequencing project: providing services to taxonomists for standard genome sequencing and annotation.</title>
        <authorList>
            <consortium name="The Broad Institute Genomics Platform"/>
            <consortium name="The Broad Institute Genome Sequencing Center for Infectious Disease"/>
            <person name="Wu L."/>
            <person name="Ma J."/>
        </authorList>
    </citation>
    <scope>NUCLEOTIDE SEQUENCE [LARGE SCALE GENOMIC DNA]</scope>
    <source>
        <strain evidence="3">KCTC 3950</strain>
    </source>
</reference>
<evidence type="ECO:0000259" key="1">
    <source>
        <dbReference type="Pfam" id="PF01507"/>
    </source>
</evidence>
<dbReference type="Pfam" id="PF01507">
    <property type="entry name" value="PAPS_reduct"/>
    <property type="match status" value="1"/>
</dbReference>